<evidence type="ECO:0000313" key="10">
    <source>
        <dbReference type="Proteomes" id="UP000472271"/>
    </source>
</evidence>
<dbReference type="FunFam" id="3.40.50.300:FF:001313">
    <property type="entry name" value="Helicase with zinc finger domain 2"/>
    <property type="match status" value="1"/>
</dbReference>
<dbReference type="GO" id="GO:0005524">
    <property type="term" value="F:ATP binding"/>
    <property type="evidence" value="ECO:0007669"/>
    <property type="project" value="UniProtKB-KW"/>
</dbReference>
<feature type="region of interest" description="Disordered" evidence="7">
    <location>
        <begin position="628"/>
        <end position="650"/>
    </location>
</feature>
<dbReference type="InterPro" id="IPR041679">
    <property type="entry name" value="DNA2/NAM7-like_C"/>
</dbReference>
<dbReference type="CDD" id="cd18808">
    <property type="entry name" value="SF1_C_Upf1"/>
    <property type="match status" value="2"/>
</dbReference>
<dbReference type="InterPro" id="IPR001900">
    <property type="entry name" value="RNase_II/R"/>
</dbReference>
<gene>
    <name evidence="9" type="primary">helz2a</name>
</gene>
<evidence type="ECO:0000256" key="7">
    <source>
        <dbReference type="SAM" id="MobiDB-lite"/>
    </source>
</evidence>
<dbReference type="SMART" id="SM00955">
    <property type="entry name" value="RNB"/>
    <property type="match status" value="1"/>
</dbReference>
<dbReference type="InterPro" id="IPR050534">
    <property type="entry name" value="Coronavir_polyprotein_1ab"/>
</dbReference>
<dbReference type="SUPFAM" id="SSF50249">
    <property type="entry name" value="Nucleic acid-binding proteins"/>
    <property type="match status" value="2"/>
</dbReference>
<keyword evidence="4" id="KW-0347">Helicase</keyword>
<dbReference type="InterPro" id="IPR012340">
    <property type="entry name" value="NA-bd_OB-fold"/>
</dbReference>
<keyword evidence="10" id="KW-1185">Reference proteome</keyword>
<dbReference type="FunFam" id="3.40.50.300:FF:001373">
    <property type="entry name" value="Helicase with zinc finger domain 2"/>
    <property type="match status" value="1"/>
</dbReference>
<accession>A0A672Y8R5</accession>
<dbReference type="Pfam" id="PF00773">
    <property type="entry name" value="RNB"/>
    <property type="match status" value="1"/>
</dbReference>
<sequence>MSPPSRLDPLLESFDFKLVCDKCSVKDKEITYRLKAVQHQCGRSVLLCRGRGRTVWRPIKRRPPFPNPSQYLVCWHFVEDQGCTQHKNRCFYARSEEEASVWTFQKRQGLDHEELCRLVARLDGGGSASAQSTEAKPSDLLPTLDLKAVCDVCSVKQKEVTYAVRSVSHKCNRNLLLAKDKASNQWRPVSDRPTCVRMGPNVLYEVCRYFIEDLGCRQHGDNCTFARSQEEATVWNYIRDRNLNIVELLRLIGESEATQKTPEDEAKRILQHFPGEFMELCKVCFQGRPPKLAVKKWNDTCSADAAHLWEPVLVHHQSDNRKHVYNQVRPPPANGPPKYCSHVREGKPCWHGASHCGSAQSQVEMEVWLAEQAGLPVRCLLLQMGGAGRAESKPVTMYCKVCLLVLSSPESFYKHCSSLEHAQLLSEDTSVRWRGRRPPHDRRAEFWMCDRPKTCEYGTQCPKAHSPEELQEWMMRVAEVKQIRQNIESQGLMCYNEKLLGEYRNSSNEVYIMSEHVDDVSVSCDEDLTVSCDQMDVTQKWNFHVETERQLVHVALLKQEPGASFSLGDVRSNPCCIYSSGQAFLRPDATYDLSVTFTPSVPGLYEQWLVLDFDVRPVLLTKLRVRAGQPTPDDAEEPAVTRGAASKNTERWHRGNRAVVPCSSRTEEQEELLKEYKPPLVSFQFTSSYSRQTPLNQNNYKDRMHQFLYGEERAEDQVVSRLNVCGEITTMGMNVSNKTGPGREVVCAVPVPCNLTPDTPEGLALRRSVQSALVALRPSTGHGSKVYEASILHEQTMENQMYLQLSRRCCSDLDIRADRTYEMEVQFQMNRQSFCTMHKAVDLLPDTRRVMPDLQSCSVPVNGVRCDGLNAKQQSAVDFITGDPIKQALVAPLLIYGPFGTGKTFTLATAARELCRKPDNKILICTYTNSSADLYVREHFHPFIDDKQYRIKPIRIKANRQGNTLFATDETTLKYCFLNEKKDFLLPPKAVLDQHNIVITTTLMARRFHELKLPDGYFSHILIDEASQMLECEALMPLGLAGPDTRVVLAGDHMQMGPKLFSVDDHDRSNHTLLTRLFHFYQGQTCETAQNSRIIFSENYRSTQEIVEFVSTHFYVSGDVIKASAAVPPPPDGHALKFFHVRGECILDKWSMSWYNKQEVVSVVEAVKDILQTWPSTWGVQDQGSICVLSEGCQVRQIRAALSKEGLSKVRVQNLANVQGRQFRSIIITSVHTRDSLETSHLPGLELFNDARVLNTAMTRAQSLVVAVGDAIALCCFGKCSQIWKNFIDHCINNHSANPQYFTKDFFEKEVAEMAKFQKCEPVEENSILTDAILQELKAGYEAFTAECGSAEDGFDSKASNSSPSYDSTEPDPEALALVTKQPRMFKHGTLVRETYNQGYVIPFDSPNTRIRVKGRRSLGRAFTGDEVIVQTATVVSITKEDESARVLVCTLEDVDHSKPSQNYDDKYIRRMMVPITKSDPKIRILISKRNRNVIPIWEQTDGYWSIVASEPLNESLKQNNVFLVQVIGWREDCFCPLGKVIDILPAGPSLDNGLRLLNKEFKVTSTYTPLTGFSTEDEDKSLRKNMREVTTFTIDPEVAEDLDDAISVREDRDHYEVGVHIADVSSFVTHGGKLDEDAKHRGTTYYSGSSGEKPKDMFPPKLIKEHFSLLPNKDRRVVSLLFRVDKKTYEVEGEPKFQLSTIRSDRKLSYKEAEKIITTGRKENPNFDPVECCVMIAYRFAKAQRKRRLKNWVYAQPDEDRRPGQRKAHLMIEELNVSFNVQTSKKLTRSTKTRSLAPLRCQKRPDVDKVEEFRQKCAELIPVSFCVWNEVDCDEEDTTCEKFHILPKVWEDIQRAARDNDIDKMVDLVAADDIHPQLIPLTNQFRKCSNKAYVIRSNSSEDAKVGHYSLKVNPYTYASSPIRRYMDVVLQRLLHSVICEKNVPYTTMQITSLCNPFEQKMKDASEYEKKAEKISYAVSMRKQNVPKLAFVVNAEPDTESFLVAFPFNKNVFPENVPVMYRDLQLEDQPLYDEDKHCITLLWRRRIYAANKEEFHQQLKTPPDCGPRIELPGQMWKSTIEAIKKETWDDAKKLILSAETKPVLPQTQINSCPSEQEEGEEEEHEVDISLLLRPGDTLQVQMTSELKRAYLIPAIQLVNITPKFEVCVEHVHNPITCFSQPADNHSKLYYRSPEDYVNIWKPLCKMESAFSAVREGNSIIIEDLVVKFSHQEDTLTGSFFLPQTRIEEWAIECNLSKCLLCVRKRGLDLISTLEESHPALVDPDKFTWVAHGVTTQDKEKKSPSDSGRTVNFYINYLPMKNIPDCIYKSNTSFTVEIIPKMLPNIRAEDAVGNIPVACDLVKAIALGLRIPREVLSGSVVRRRIPGMSDLNYSQLTAVDKAIENTFTLIQGPPGTGKTIVGAYIVHCFFELNLENPWTSVDPKDQNKKSVILYCGPSNKSVDVVAEFLLKFGGKPKLLRVYGQQVEMVDYPFPECRLQFSHMSRRNEPANPKLRSITLHHRMREPQNPFSTQIRAFDKRIKAKEHLTADEVKEYKQLLQKARIYELERHDVILCTCTQASTPSLTKTVSARQILIDECAMATEPQAMIPLVCNKPEKIVLIGDHKQLRPIVLNEQVRKLGMSRSLFERYYTTHEKRAVMLDTQYRMHRDICRFPSEEFYNAQLKTGVEQPNSVLLVDKVTMPIVFGDIRGKTVSLVVSTAKGNENSKANREERKKVVEIAQMLVENAKIQQQGIVIISPYNAQVSEIKMELKEKKMEGITVTTVTKSQGSEWRYVIISTVCSVPSEEMEVEPERGWLSKHLGFVGDPNQINVAITRAKEGLCIIGNQQLLSRNPTWRHLLDFYKRQNAVTDADKISVRCV</sequence>
<reference evidence="9" key="1">
    <citation type="submission" date="2019-06" db="EMBL/GenBank/DDBJ databases">
        <authorList>
            <consortium name="Wellcome Sanger Institute Data Sharing"/>
        </authorList>
    </citation>
    <scope>NUCLEOTIDE SEQUENCE [LARGE SCALE GENOMIC DNA]</scope>
</reference>
<keyword evidence="6" id="KW-0863">Zinc-finger</keyword>
<dbReference type="InterPro" id="IPR041677">
    <property type="entry name" value="DNA2/NAM7_AAA_11"/>
</dbReference>
<comment type="similarity">
    <text evidence="1">Belongs to the DNA2/NAM7 helicase family.</text>
</comment>
<dbReference type="PANTHER" id="PTHR43788:SF9">
    <property type="entry name" value="HELICASE WITH ZINC FINGER DOMAIN 2"/>
    <property type="match status" value="1"/>
</dbReference>
<evidence type="ECO:0000259" key="8">
    <source>
        <dbReference type="PROSITE" id="PS50103"/>
    </source>
</evidence>
<dbReference type="Ensembl" id="ENSSORT00005000170.1">
    <property type="protein sequence ID" value="ENSSORP00005000154.1"/>
    <property type="gene ID" value="ENSSORG00005000123.1"/>
</dbReference>
<keyword evidence="3" id="KW-0378">Hydrolase</keyword>
<name>A0A672Y8R5_9TELE</name>
<evidence type="ECO:0000256" key="6">
    <source>
        <dbReference type="PROSITE-ProRule" id="PRU00723"/>
    </source>
</evidence>
<dbReference type="Pfam" id="PF13086">
    <property type="entry name" value="AAA_11"/>
    <property type="match status" value="3"/>
</dbReference>
<feature type="region of interest" description="Disordered" evidence="7">
    <location>
        <begin position="1352"/>
        <end position="1372"/>
    </location>
</feature>
<dbReference type="SUPFAM" id="SSF52540">
    <property type="entry name" value="P-loop containing nucleoside triphosphate hydrolases"/>
    <property type="match status" value="2"/>
</dbReference>
<dbReference type="FunCoup" id="A0A672Y8R5">
    <property type="interactions" value="382"/>
</dbReference>
<feature type="zinc finger region" description="C3H1-type" evidence="6">
    <location>
        <begin position="438"/>
        <end position="468"/>
    </location>
</feature>
<dbReference type="PANTHER" id="PTHR43788">
    <property type="entry name" value="DNA2/NAM7 HELICASE FAMILY MEMBER"/>
    <property type="match status" value="1"/>
</dbReference>
<feature type="domain" description="C3H1-type" evidence="8">
    <location>
        <begin position="438"/>
        <end position="468"/>
    </location>
</feature>
<dbReference type="Proteomes" id="UP000472271">
    <property type="component" value="Chromosome 5"/>
</dbReference>
<dbReference type="InParanoid" id="A0A672Y8R5"/>
<dbReference type="GO" id="GO:0043139">
    <property type="term" value="F:5'-3' DNA helicase activity"/>
    <property type="evidence" value="ECO:0007669"/>
    <property type="project" value="TreeGrafter"/>
</dbReference>
<reference evidence="9" key="3">
    <citation type="submission" date="2025-09" db="UniProtKB">
        <authorList>
            <consortium name="Ensembl"/>
        </authorList>
    </citation>
    <scope>IDENTIFICATION</scope>
</reference>
<dbReference type="InterPro" id="IPR047187">
    <property type="entry name" value="SF1_C_Upf1"/>
</dbReference>
<evidence type="ECO:0000256" key="4">
    <source>
        <dbReference type="ARBA" id="ARBA00022806"/>
    </source>
</evidence>
<keyword evidence="6" id="KW-0862">Zinc</keyword>
<evidence type="ECO:0000256" key="3">
    <source>
        <dbReference type="ARBA" id="ARBA00022801"/>
    </source>
</evidence>
<reference evidence="9" key="2">
    <citation type="submission" date="2025-08" db="UniProtKB">
        <authorList>
            <consortium name="Ensembl"/>
        </authorList>
    </citation>
    <scope>IDENTIFICATION</scope>
</reference>
<dbReference type="PROSITE" id="PS50103">
    <property type="entry name" value="ZF_C3H1"/>
    <property type="match status" value="1"/>
</dbReference>
<dbReference type="OrthoDB" id="2285229at2759"/>
<dbReference type="Gene3D" id="3.40.50.300">
    <property type="entry name" value="P-loop containing nucleotide triphosphate hydrolases"/>
    <property type="match status" value="4"/>
</dbReference>
<dbReference type="InterPro" id="IPR000571">
    <property type="entry name" value="Znf_CCCH"/>
</dbReference>
<dbReference type="GO" id="GO:0008270">
    <property type="term" value="F:zinc ion binding"/>
    <property type="evidence" value="ECO:0007669"/>
    <property type="project" value="UniProtKB-KW"/>
</dbReference>
<evidence type="ECO:0000313" key="9">
    <source>
        <dbReference type="Ensembl" id="ENSSORP00005000154.1"/>
    </source>
</evidence>
<keyword evidence="6" id="KW-0479">Metal-binding</keyword>
<keyword evidence="5" id="KW-0067">ATP-binding</keyword>
<feature type="compositionally biased region" description="Polar residues" evidence="7">
    <location>
        <begin position="1358"/>
        <end position="1368"/>
    </location>
</feature>
<dbReference type="Pfam" id="PF25049">
    <property type="entry name" value="OB_HELZ2"/>
    <property type="match status" value="1"/>
</dbReference>
<organism evidence="9 10">
    <name type="scientific">Sphaeramia orbicularis</name>
    <name type="common">orbiculate cardinalfish</name>
    <dbReference type="NCBI Taxonomy" id="375764"/>
    <lineage>
        <taxon>Eukaryota</taxon>
        <taxon>Metazoa</taxon>
        <taxon>Chordata</taxon>
        <taxon>Craniata</taxon>
        <taxon>Vertebrata</taxon>
        <taxon>Euteleostomi</taxon>
        <taxon>Actinopterygii</taxon>
        <taxon>Neopterygii</taxon>
        <taxon>Teleostei</taxon>
        <taxon>Neoteleostei</taxon>
        <taxon>Acanthomorphata</taxon>
        <taxon>Gobiaria</taxon>
        <taxon>Kurtiformes</taxon>
        <taxon>Apogonoidei</taxon>
        <taxon>Apogonidae</taxon>
        <taxon>Apogoninae</taxon>
        <taxon>Sphaeramia</taxon>
    </lineage>
</organism>
<evidence type="ECO:0000256" key="2">
    <source>
        <dbReference type="ARBA" id="ARBA00022741"/>
    </source>
</evidence>
<dbReference type="InterPro" id="IPR056787">
    <property type="entry name" value="OB_HELZ2"/>
</dbReference>
<dbReference type="SMART" id="SM00382">
    <property type="entry name" value="AAA"/>
    <property type="match status" value="2"/>
</dbReference>
<dbReference type="GO" id="GO:0004540">
    <property type="term" value="F:RNA nuclease activity"/>
    <property type="evidence" value="ECO:0007669"/>
    <property type="project" value="InterPro"/>
</dbReference>
<dbReference type="Pfam" id="PF13087">
    <property type="entry name" value="AAA_12"/>
    <property type="match status" value="2"/>
</dbReference>
<dbReference type="GO" id="GO:0003723">
    <property type="term" value="F:RNA binding"/>
    <property type="evidence" value="ECO:0007669"/>
    <property type="project" value="InterPro"/>
</dbReference>
<evidence type="ECO:0000256" key="1">
    <source>
        <dbReference type="ARBA" id="ARBA00007913"/>
    </source>
</evidence>
<dbReference type="GO" id="GO:0016787">
    <property type="term" value="F:hydrolase activity"/>
    <property type="evidence" value="ECO:0007669"/>
    <property type="project" value="UniProtKB-KW"/>
</dbReference>
<protein>
    <submittedName>
        <fullName evidence="9">Helicase with zinc finger domain 2-like</fullName>
    </submittedName>
</protein>
<evidence type="ECO:0000256" key="5">
    <source>
        <dbReference type="ARBA" id="ARBA00022840"/>
    </source>
</evidence>
<keyword evidence="2" id="KW-0547">Nucleotide-binding</keyword>
<dbReference type="InterPro" id="IPR003593">
    <property type="entry name" value="AAA+_ATPase"/>
</dbReference>
<dbReference type="InterPro" id="IPR027417">
    <property type="entry name" value="P-loop_NTPase"/>
</dbReference>
<proteinExistence type="inferred from homology"/>